<comment type="subcellular location">
    <subcellularLocation>
        <location evidence="2">Cytoplasm</location>
    </subcellularLocation>
    <subcellularLocation>
        <location evidence="1">Nucleus</location>
    </subcellularLocation>
</comment>
<evidence type="ECO:0000256" key="12">
    <source>
        <dbReference type="PROSITE-ProRule" id="PRU00723"/>
    </source>
</evidence>
<keyword evidence="10" id="KW-0175">Coiled coil</keyword>
<dbReference type="GO" id="GO:0005829">
    <property type="term" value="C:cytosol"/>
    <property type="evidence" value="ECO:0007669"/>
    <property type="project" value="TreeGrafter"/>
</dbReference>
<evidence type="ECO:0000256" key="6">
    <source>
        <dbReference type="ARBA" id="ARBA00022723"/>
    </source>
</evidence>
<dbReference type="GO" id="GO:0002181">
    <property type="term" value="P:cytoplasmic translation"/>
    <property type="evidence" value="ECO:0007669"/>
    <property type="project" value="TreeGrafter"/>
</dbReference>
<gene>
    <name evidence="15" type="ORF">BCR44DRAFT_53496</name>
</gene>
<accession>A0A1Y2HW62</accession>
<dbReference type="InterPro" id="IPR036855">
    <property type="entry name" value="Znf_CCCH_sf"/>
</dbReference>
<organism evidence="15 16">
    <name type="scientific">Catenaria anguillulae PL171</name>
    <dbReference type="NCBI Taxonomy" id="765915"/>
    <lineage>
        <taxon>Eukaryota</taxon>
        <taxon>Fungi</taxon>
        <taxon>Fungi incertae sedis</taxon>
        <taxon>Blastocladiomycota</taxon>
        <taxon>Blastocladiomycetes</taxon>
        <taxon>Blastocladiales</taxon>
        <taxon>Catenariaceae</taxon>
        <taxon>Catenaria</taxon>
    </lineage>
</organism>
<dbReference type="SMART" id="SM00356">
    <property type="entry name" value="ZnF_C3H1"/>
    <property type="match status" value="2"/>
</dbReference>
<evidence type="ECO:0000259" key="14">
    <source>
        <dbReference type="PROSITE" id="PS50103"/>
    </source>
</evidence>
<keyword evidence="7" id="KW-0677">Repeat</keyword>
<reference evidence="15 16" key="1">
    <citation type="submission" date="2016-07" db="EMBL/GenBank/DDBJ databases">
        <title>Pervasive Adenine N6-methylation of Active Genes in Fungi.</title>
        <authorList>
            <consortium name="DOE Joint Genome Institute"/>
            <person name="Mondo S.J."/>
            <person name="Dannebaum R.O."/>
            <person name="Kuo R.C."/>
            <person name="Labutti K."/>
            <person name="Haridas S."/>
            <person name="Kuo A."/>
            <person name="Salamov A."/>
            <person name="Ahrendt S.R."/>
            <person name="Lipzen A."/>
            <person name="Sullivan W."/>
            <person name="Andreopoulos W.B."/>
            <person name="Clum A."/>
            <person name="Lindquist E."/>
            <person name="Daum C."/>
            <person name="Ramamoorthy G.K."/>
            <person name="Gryganskyi A."/>
            <person name="Culley D."/>
            <person name="Magnuson J.K."/>
            <person name="James T.Y."/>
            <person name="O'Malley M.A."/>
            <person name="Stajich J.E."/>
            <person name="Spatafora J.W."/>
            <person name="Visel A."/>
            <person name="Grigoriev I.V."/>
        </authorList>
    </citation>
    <scope>NUCLEOTIDE SEQUENCE [LARGE SCALE GENOMIC DNA]</scope>
    <source>
        <strain evidence="15 16">PL171</strain>
    </source>
</reference>
<sequence>MPPKKENKKQAEAKVKKVVEDKTFGMKNKNKSKKVQKFVEEVKKQAQNAVVQKKGADPAAAAPSKKEIQAQRKAELAEIFKPVQTQKVPFGVDPKTVLCAFFKQGLCTKGAKCKFSHDLNVERKGAKIDVYADKRDQEKEGDTMDNWDQSKLETVISSKHGNPRTTTDIVCKHFLNAIEDNKYGWFWVCPNGGDQCKYRHALPPGYVLKKKDAKKDASEEETMSLEEFLESERHKFLGDNLTPVTLETFTAWKKRRIEQQEQSDADALKAKTDALKAGRRQGLSGRDLFTLDDSMQDGDDDGVDDGFDLAQYRQDNERADLEAEEEAKRQAEDARNAMGGGGEAAGEFMGDEAPRGASSSSSQELAQGMEALTVEDVDQ</sequence>
<feature type="region of interest" description="Disordered" evidence="13">
    <location>
        <begin position="315"/>
        <end position="379"/>
    </location>
</feature>
<comment type="similarity">
    <text evidence="3">Belongs to the ZC3H15/TMA46 family.</text>
</comment>
<feature type="zinc finger region" description="C3H1-type" evidence="12">
    <location>
        <begin position="165"/>
        <end position="203"/>
    </location>
</feature>
<dbReference type="Pfam" id="PF16543">
    <property type="entry name" value="DFRP_C"/>
    <property type="match status" value="1"/>
</dbReference>
<protein>
    <recommendedName>
        <fullName evidence="4">Zinc finger CCCH domain-containing protein 15</fullName>
    </recommendedName>
</protein>
<evidence type="ECO:0000256" key="5">
    <source>
        <dbReference type="ARBA" id="ARBA00022490"/>
    </source>
</evidence>
<keyword evidence="8 12" id="KW-0863">Zinc-finger</keyword>
<dbReference type="OrthoDB" id="278280at2759"/>
<dbReference type="Gene3D" id="6.20.400.10">
    <property type="match status" value="1"/>
</dbReference>
<evidence type="ECO:0000256" key="3">
    <source>
        <dbReference type="ARBA" id="ARBA00010043"/>
    </source>
</evidence>
<evidence type="ECO:0000256" key="13">
    <source>
        <dbReference type="SAM" id="MobiDB-lite"/>
    </source>
</evidence>
<dbReference type="AlphaFoldDB" id="A0A1Y2HW62"/>
<evidence type="ECO:0000256" key="8">
    <source>
        <dbReference type="ARBA" id="ARBA00022771"/>
    </source>
</evidence>
<dbReference type="SUPFAM" id="SSF90229">
    <property type="entry name" value="CCCH zinc finger"/>
    <property type="match status" value="1"/>
</dbReference>
<evidence type="ECO:0000256" key="9">
    <source>
        <dbReference type="ARBA" id="ARBA00022833"/>
    </source>
</evidence>
<dbReference type="Proteomes" id="UP000193411">
    <property type="component" value="Unassembled WGS sequence"/>
</dbReference>
<dbReference type="GO" id="GO:0005634">
    <property type="term" value="C:nucleus"/>
    <property type="evidence" value="ECO:0007669"/>
    <property type="project" value="UniProtKB-SubCell"/>
</dbReference>
<dbReference type="EMBL" id="MCFL01000013">
    <property type="protein sequence ID" value="ORZ37392.1"/>
    <property type="molecule type" value="Genomic_DNA"/>
</dbReference>
<name>A0A1Y2HW62_9FUNG</name>
<keyword evidence="6 12" id="KW-0479">Metal-binding</keyword>
<feature type="compositionally biased region" description="Acidic residues" evidence="13">
    <location>
        <begin position="294"/>
        <end position="307"/>
    </location>
</feature>
<feature type="domain" description="C3H1-type" evidence="14">
    <location>
        <begin position="165"/>
        <end position="203"/>
    </location>
</feature>
<dbReference type="InterPro" id="IPR000571">
    <property type="entry name" value="Znf_CCCH"/>
</dbReference>
<keyword evidence="5" id="KW-0963">Cytoplasm</keyword>
<feature type="compositionally biased region" description="Basic and acidic residues" evidence="13">
    <location>
        <begin position="315"/>
        <end position="335"/>
    </location>
</feature>
<dbReference type="STRING" id="765915.A0A1Y2HW62"/>
<evidence type="ECO:0000313" key="16">
    <source>
        <dbReference type="Proteomes" id="UP000193411"/>
    </source>
</evidence>
<comment type="caution">
    <text evidence="15">The sequence shown here is derived from an EMBL/GenBank/DDBJ whole genome shotgun (WGS) entry which is preliminary data.</text>
</comment>
<keyword evidence="11" id="KW-0539">Nucleus</keyword>
<dbReference type="Gene3D" id="4.10.1000.10">
    <property type="entry name" value="Zinc finger, CCCH-type"/>
    <property type="match status" value="1"/>
</dbReference>
<dbReference type="InterPro" id="IPR032378">
    <property type="entry name" value="ZC3H15/TMA46_C"/>
</dbReference>
<evidence type="ECO:0000256" key="2">
    <source>
        <dbReference type="ARBA" id="ARBA00004496"/>
    </source>
</evidence>
<evidence type="ECO:0000256" key="1">
    <source>
        <dbReference type="ARBA" id="ARBA00004123"/>
    </source>
</evidence>
<keyword evidence="9 12" id="KW-0862">Zinc</keyword>
<evidence type="ECO:0000256" key="11">
    <source>
        <dbReference type="ARBA" id="ARBA00023242"/>
    </source>
</evidence>
<keyword evidence="16" id="KW-1185">Reference proteome</keyword>
<dbReference type="PANTHER" id="PTHR12681:SF0">
    <property type="entry name" value="ZINC FINGER CCCH DOMAIN-CONTAINING PROTEIN 15"/>
    <property type="match status" value="1"/>
</dbReference>
<evidence type="ECO:0000256" key="4">
    <source>
        <dbReference type="ARBA" id="ARBA00015073"/>
    </source>
</evidence>
<feature type="zinc finger region" description="C3H1-type" evidence="12">
    <location>
        <begin position="93"/>
        <end position="120"/>
    </location>
</feature>
<evidence type="ECO:0000313" key="15">
    <source>
        <dbReference type="EMBL" id="ORZ37392.1"/>
    </source>
</evidence>
<feature type="region of interest" description="Disordered" evidence="13">
    <location>
        <begin position="288"/>
        <end position="307"/>
    </location>
</feature>
<proteinExistence type="inferred from homology"/>
<dbReference type="GO" id="GO:0003729">
    <property type="term" value="F:mRNA binding"/>
    <property type="evidence" value="ECO:0007669"/>
    <property type="project" value="TreeGrafter"/>
</dbReference>
<dbReference type="PROSITE" id="PS50103">
    <property type="entry name" value="ZF_C3H1"/>
    <property type="match status" value="2"/>
</dbReference>
<evidence type="ECO:0000256" key="10">
    <source>
        <dbReference type="ARBA" id="ARBA00023054"/>
    </source>
</evidence>
<evidence type="ECO:0000256" key="7">
    <source>
        <dbReference type="ARBA" id="ARBA00022737"/>
    </source>
</evidence>
<feature type="domain" description="C3H1-type" evidence="14">
    <location>
        <begin position="93"/>
        <end position="120"/>
    </location>
</feature>
<dbReference type="Pfam" id="PF00642">
    <property type="entry name" value="zf-CCCH"/>
    <property type="match status" value="1"/>
</dbReference>
<dbReference type="FunFam" id="4.10.1000.10:FF:000050">
    <property type="entry name" value="AGAP008634-PA"/>
    <property type="match status" value="1"/>
</dbReference>
<dbReference type="GO" id="GO:0008270">
    <property type="term" value="F:zinc ion binding"/>
    <property type="evidence" value="ECO:0007669"/>
    <property type="project" value="UniProtKB-KW"/>
</dbReference>
<dbReference type="PANTHER" id="PTHR12681">
    <property type="entry name" value="ZINC FINGER-CONTAINING PROTEIN P48ZNF"/>
    <property type="match status" value="1"/>
</dbReference>